<evidence type="ECO:0000313" key="3">
    <source>
        <dbReference type="Proteomes" id="UP001050975"/>
    </source>
</evidence>
<feature type="domain" description="SnoaL-like" evidence="1">
    <location>
        <begin position="17"/>
        <end position="114"/>
    </location>
</feature>
<evidence type="ECO:0000313" key="2">
    <source>
        <dbReference type="EMBL" id="GET38523.1"/>
    </source>
</evidence>
<dbReference type="InterPro" id="IPR037401">
    <property type="entry name" value="SnoaL-like"/>
</dbReference>
<keyword evidence="3" id="KW-1185">Reference proteome</keyword>
<proteinExistence type="predicted"/>
<sequence length="125" mass="14337">MLNTNELLTPNYSTLITDLFAVIDSSDWQALPDMFHPDIVYERPGYQPFVGIERLLVFYRQERIILSGKHHIENIATDKNCAACWGRFIGVGKDGSQLDVLFADTYSFKNGKIYTRRTHFFTAAV</sequence>
<protein>
    <recommendedName>
        <fullName evidence="1">SnoaL-like domain-containing protein</fullName>
    </recommendedName>
</protein>
<dbReference type="RefSeq" id="WP_226582256.1">
    <property type="nucleotide sequence ID" value="NZ_BLAY01000046.1"/>
</dbReference>
<dbReference type="SUPFAM" id="SSF54427">
    <property type="entry name" value="NTF2-like"/>
    <property type="match status" value="1"/>
</dbReference>
<reference evidence="2" key="1">
    <citation type="submission" date="2019-10" db="EMBL/GenBank/DDBJ databases">
        <title>Draft genome sequece of Microseira wollei NIES-4236.</title>
        <authorList>
            <person name="Yamaguchi H."/>
            <person name="Suzuki S."/>
            <person name="Kawachi M."/>
        </authorList>
    </citation>
    <scope>NUCLEOTIDE SEQUENCE</scope>
    <source>
        <strain evidence="2">NIES-4236</strain>
    </source>
</reference>
<dbReference type="AlphaFoldDB" id="A0AAV3X8M3"/>
<gene>
    <name evidence="2" type="ORF">MiSe_32810</name>
</gene>
<accession>A0AAV3X8M3</accession>
<dbReference type="InterPro" id="IPR032710">
    <property type="entry name" value="NTF2-like_dom_sf"/>
</dbReference>
<comment type="caution">
    <text evidence="2">The sequence shown here is derived from an EMBL/GenBank/DDBJ whole genome shotgun (WGS) entry which is preliminary data.</text>
</comment>
<dbReference type="EMBL" id="BLAY01000046">
    <property type="protein sequence ID" value="GET38523.1"/>
    <property type="molecule type" value="Genomic_DNA"/>
</dbReference>
<dbReference type="Pfam" id="PF12680">
    <property type="entry name" value="SnoaL_2"/>
    <property type="match status" value="1"/>
</dbReference>
<dbReference type="Proteomes" id="UP001050975">
    <property type="component" value="Unassembled WGS sequence"/>
</dbReference>
<dbReference type="Gene3D" id="3.10.450.50">
    <property type="match status" value="1"/>
</dbReference>
<organism evidence="2 3">
    <name type="scientific">Microseira wollei NIES-4236</name>
    <dbReference type="NCBI Taxonomy" id="2530354"/>
    <lineage>
        <taxon>Bacteria</taxon>
        <taxon>Bacillati</taxon>
        <taxon>Cyanobacteriota</taxon>
        <taxon>Cyanophyceae</taxon>
        <taxon>Oscillatoriophycideae</taxon>
        <taxon>Aerosakkonematales</taxon>
        <taxon>Aerosakkonemataceae</taxon>
        <taxon>Microseira</taxon>
    </lineage>
</organism>
<evidence type="ECO:0000259" key="1">
    <source>
        <dbReference type="Pfam" id="PF12680"/>
    </source>
</evidence>
<name>A0AAV3X8M3_9CYAN</name>